<dbReference type="RefSeq" id="WP_090998063.1">
    <property type="nucleotide sequence ID" value="NZ_FOPP01000015.1"/>
</dbReference>
<proteinExistence type="predicted"/>
<evidence type="ECO:0000313" key="1">
    <source>
        <dbReference type="EMBL" id="SFH49759.1"/>
    </source>
</evidence>
<sequence>MAFQRSSVKLEGKVGDLSFYKVDDEYYAKHLTGHSKERIANDPGFARTRENASEFGSASLFAKQLKLNLKLALGNTIELFNDPSLTNRLVKRMASIIKADSVNARGKRTISASNLSLFTGFSMNSGMSLKDALFIPVNPEWLKQEGLVQVQIPDFNPGAAIDFPKEASRFCFHCCVIAVADGEMTNTSTQSALFDINTAFIAQSLNLELAETESEVLLIAFGISFYSMVAGYPVPLIAPCKNALDIVKVLLIDEMV</sequence>
<name>A0A1I3AJ40_9SPHI</name>
<dbReference type="STRING" id="414048.SAMN04489864_11523"/>
<dbReference type="Proteomes" id="UP000199666">
    <property type="component" value="Unassembled WGS sequence"/>
</dbReference>
<protein>
    <submittedName>
        <fullName evidence="1">Uncharacterized protein</fullName>
    </submittedName>
</protein>
<dbReference type="AlphaFoldDB" id="A0A1I3AJ40"/>
<dbReference type="EMBL" id="FOPP01000015">
    <property type="protein sequence ID" value="SFH49759.1"/>
    <property type="molecule type" value="Genomic_DNA"/>
</dbReference>
<dbReference type="OrthoDB" id="645138at2"/>
<organism evidence="1 2">
    <name type="scientific">Pedobacter insulae</name>
    <dbReference type="NCBI Taxonomy" id="414048"/>
    <lineage>
        <taxon>Bacteria</taxon>
        <taxon>Pseudomonadati</taxon>
        <taxon>Bacteroidota</taxon>
        <taxon>Sphingobacteriia</taxon>
        <taxon>Sphingobacteriales</taxon>
        <taxon>Sphingobacteriaceae</taxon>
        <taxon>Pedobacter</taxon>
    </lineage>
</organism>
<evidence type="ECO:0000313" key="2">
    <source>
        <dbReference type="Proteomes" id="UP000199666"/>
    </source>
</evidence>
<reference evidence="1 2" key="1">
    <citation type="submission" date="2016-10" db="EMBL/GenBank/DDBJ databases">
        <authorList>
            <person name="de Groot N.N."/>
        </authorList>
    </citation>
    <scope>NUCLEOTIDE SEQUENCE [LARGE SCALE GENOMIC DNA]</scope>
    <source>
        <strain evidence="1 2">DSM 18684</strain>
    </source>
</reference>
<gene>
    <name evidence="1" type="ORF">SAMN04489864_11523</name>
</gene>
<accession>A0A1I3AJ40</accession>
<keyword evidence="2" id="KW-1185">Reference proteome</keyword>